<dbReference type="GO" id="GO:0043531">
    <property type="term" value="F:ADP binding"/>
    <property type="evidence" value="ECO:0007669"/>
    <property type="project" value="InterPro"/>
</dbReference>
<dbReference type="InterPro" id="IPR044974">
    <property type="entry name" value="Disease_R_plants"/>
</dbReference>
<dbReference type="Pfam" id="PF07725">
    <property type="entry name" value="LRR_3"/>
    <property type="match status" value="1"/>
</dbReference>
<dbReference type="InterPro" id="IPR045344">
    <property type="entry name" value="C-JID"/>
</dbReference>
<dbReference type="InterPro" id="IPR035897">
    <property type="entry name" value="Toll_tir_struct_dom_sf"/>
</dbReference>
<dbReference type="Gene3D" id="3.40.50.300">
    <property type="entry name" value="P-loop containing nucleotide triphosphate hydrolases"/>
    <property type="match status" value="1"/>
</dbReference>
<feature type="domain" description="TIR" evidence="8">
    <location>
        <begin position="19"/>
        <end position="178"/>
    </location>
</feature>
<dbReference type="InterPro" id="IPR042197">
    <property type="entry name" value="Apaf_helical"/>
</dbReference>
<dbReference type="SUPFAM" id="SSF52058">
    <property type="entry name" value="L domain-like"/>
    <property type="match status" value="1"/>
</dbReference>
<dbReference type="InterPro" id="IPR032675">
    <property type="entry name" value="LRR_dom_sf"/>
</dbReference>
<evidence type="ECO:0000256" key="1">
    <source>
        <dbReference type="ARBA" id="ARBA00011982"/>
    </source>
</evidence>
<dbReference type="FunFam" id="3.40.50.10140:FF:000007">
    <property type="entry name" value="Disease resistance protein (TIR-NBS-LRR class)"/>
    <property type="match status" value="1"/>
</dbReference>
<evidence type="ECO:0000256" key="3">
    <source>
        <dbReference type="ARBA" id="ARBA00022737"/>
    </source>
</evidence>
<dbReference type="GO" id="GO:0007165">
    <property type="term" value="P:signal transduction"/>
    <property type="evidence" value="ECO:0007669"/>
    <property type="project" value="InterPro"/>
</dbReference>
<dbReference type="Pfam" id="PF12776">
    <property type="entry name" value="Myb_DNA-bind_3"/>
    <property type="match status" value="1"/>
</dbReference>
<reference evidence="9" key="2">
    <citation type="submission" date="2021-01" db="UniProtKB">
        <authorList>
            <consortium name="EnsemblPlants"/>
        </authorList>
    </citation>
    <scope>IDENTIFICATION</scope>
</reference>
<sequence>MSTQGGSTLSLSSSLTPRWKHDVFLSFKGEDTRNSFTDHLYTALKQKGILTFKYDEKIERGKAISREILEAIEESRFSIVILSKNYASSIWCLDELVQIIRCSKERGVTVLPVFYDVDPSDVRRQRGTFSIPFAVYMEKIEMWRAALTEVANLSGWLVQDGHVSELIQSIVELISQNLSSSFSSITNDLVGIDSLVEELITSYLDLGNNVCMIGVCGMGGSGKTTLARVVYGKFRGYFEGSSFIANVREYSKKIDLLQLQQLLLADILEERNIDIRNVYHGVDMIKRRLCHKKVLIVLDDVNKLDQLENLAGECGWFGLKSLIIITTRDEHLLVQHGVHKIYKPNALSSDDSLKLFCLKAFKNEQPREGYMQLSQDVVHYANGHPLALVTFGSFLFGRTMDVWQSALDRFKKIPKREIFDTLKVSYDGLEEMWKDIFLDVACFFRGKMKDQVIEILETCGFDARIGIQVLMDKSLLTLENGALQMHDLLQEMGMEIVRQESREEPGKRSRLWLRKDLFHVLMNNTATKAIQAIVLEFGGDGAYRHIESYSEVFSRMCNLRLLIIDNVHIPNGLNHLSNELRLLEWHGYSSKCLPSRFQSKELVELKLQFSKIEYLWRGEKYLDKLKFIDLEHSINLMRTPDFSGVPRLEKLCLRGCINLVEIHPSIGQLSKLTVLNLEFCQSLINLPSSMDGLRSLEVLILLGCSKLAKLPENLGKIECLKELDLTGAAVREVPSSISFLICCGCEKQFFKSRLDSVFSVRLLKYLALSTNNLVFALPASISQLPKLEALNLGNCIQLHSLPDLPSNVRYINAKGCSSLEASPALLSMSNLSQPSISFFNCCKLVEYKEGSDGLAFAMLKRYLQGLIYPKTGLYETSTKRKDRSKAAFQIIIPGLDVPQWLTHQRIGYSISIELPPNWCNSRWMGFALCALFRINCYGYSSESYSLKGHVKALGDLPQHTFKVIGETSFEVVIGETSFDYSVGHLWLLYWSRDDLLGTHWNGHECSQINVVFDSNSPSVEVIKCAVRLIYEQDVEEFNQTTAQCSTSCVITSEGLDCVHHEFENSAVEKATKIIRTYDDNNKAEHSASWSFHEETVRVAKTKDGKKEIKGEQFRWSKPMQCLLLEILANDATKGNKPSNTFMPRSLARAAQEISEKFGVECQLNHVENCLRTIESIWSTITKLRNRKKFFGWNDNLKMITCEKKVYDEEVMAHPDHEQYLNKKIEMYDKMALIFCKDNATWGSAKSFSGIESEKRILELESNALDIDFEKASKGKQVSSSNAALSGASSLRKRSRMNQDANYGKFSKQLRKVELAIKKLKKDQLDVNELYEEVMKIERFSEVMLAFAFDYLVDNERVAKAFMAKNARLRTLWLESFFNQNGIYGN</sequence>
<dbReference type="Pfam" id="PF20160">
    <property type="entry name" value="C-JID"/>
    <property type="match status" value="1"/>
</dbReference>
<keyword evidence="3" id="KW-0677">Repeat</keyword>
<dbReference type="SUPFAM" id="SSF52540">
    <property type="entry name" value="P-loop containing nucleoside triphosphate hydrolases"/>
    <property type="match status" value="1"/>
</dbReference>
<gene>
    <name evidence="9" type="primary">LOC115959840</name>
</gene>
<dbReference type="FunFam" id="1.10.8.430:FF:000002">
    <property type="entry name" value="Disease resistance protein (TIR-NBS-LRR class)"/>
    <property type="match status" value="1"/>
</dbReference>
<dbReference type="FunCoup" id="A0A7N2MH95">
    <property type="interactions" value="255"/>
</dbReference>
<dbReference type="GeneID" id="115959840"/>
<dbReference type="Gene3D" id="3.80.10.10">
    <property type="entry name" value="Ribonuclease Inhibitor"/>
    <property type="match status" value="2"/>
</dbReference>
<protein>
    <recommendedName>
        <fullName evidence="1">ADP-ribosyl cyclase/cyclic ADP-ribose hydrolase</fullName>
        <ecNumber evidence="1">3.2.2.6</ecNumber>
    </recommendedName>
</protein>
<dbReference type="PRINTS" id="PR00364">
    <property type="entry name" value="DISEASERSIST"/>
</dbReference>
<evidence type="ECO:0000256" key="2">
    <source>
        <dbReference type="ARBA" id="ARBA00022614"/>
    </source>
</evidence>
<comment type="catalytic activity">
    <reaction evidence="7">
        <text>NAD(+) + H2O = ADP-D-ribose + nicotinamide + H(+)</text>
        <dbReference type="Rhea" id="RHEA:16301"/>
        <dbReference type="ChEBI" id="CHEBI:15377"/>
        <dbReference type="ChEBI" id="CHEBI:15378"/>
        <dbReference type="ChEBI" id="CHEBI:17154"/>
        <dbReference type="ChEBI" id="CHEBI:57540"/>
        <dbReference type="ChEBI" id="CHEBI:57967"/>
        <dbReference type="EC" id="3.2.2.6"/>
    </reaction>
    <physiologicalReaction direction="left-to-right" evidence="7">
        <dbReference type="Rhea" id="RHEA:16302"/>
    </physiologicalReaction>
</comment>
<evidence type="ECO:0000256" key="6">
    <source>
        <dbReference type="ARBA" id="ARBA00023027"/>
    </source>
</evidence>
<dbReference type="Gene3D" id="1.10.8.430">
    <property type="entry name" value="Helical domain of apoptotic protease-activating factors"/>
    <property type="match status" value="1"/>
</dbReference>
<dbReference type="InterPro" id="IPR024752">
    <property type="entry name" value="Myb/SANT-like_dom"/>
</dbReference>
<dbReference type="SUPFAM" id="SSF52200">
    <property type="entry name" value="Toll/Interleukin receptor TIR domain"/>
    <property type="match status" value="1"/>
</dbReference>
<dbReference type="InterPro" id="IPR027417">
    <property type="entry name" value="P-loop_NTPase"/>
</dbReference>
<dbReference type="PROSITE" id="PS50104">
    <property type="entry name" value="TIR"/>
    <property type="match status" value="1"/>
</dbReference>
<dbReference type="Pfam" id="PF00931">
    <property type="entry name" value="NB-ARC"/>
    <property type="match status" value="1"/>
</dbReference>
<dbReference type="InParanoid" id="A0A7N2MH95"/>
<accession>A0A7N2MH95</accession>
<dbReference type="PANTHER" id="PTHR11017">
    <property type="entry name" value="LEUCINE-RICH REPEAT-CONTAINING PROTEIN"/>
    <property type="match status" value="1"/>
</dbReference>
<reference evidence="9 10" key="1">
    <citation type="journal article" date="2016" name="G3 (Bethesda)">
        <title>First Draft Assembly and Annotation of the Genome of a California Endemic Oak Quercus lobata Nee (Fagaceae).</title>
        <authorList>
            <person name="Sork V.L."/>
            <person name="Fitz-Gibbon S.T."/>
            <person name="Puiu D."/>
            <person name="Crepeau M."/>
            <person name="Gugger P.F."/>
            <person name="Sherman R."/>
            <person name="Stevens K."/>
            <person name="Langley C.H."/>
            <person name="Pellegrini M."/>
            <person name="Salzberg S.L."/>
        </authorList>
    </citation>
    <scope>NUCLEOTIDE SEQUENCE [LARGE SCALE GENOMIC DNA]</scope>
    <source>
        <strain evidence="9 10">cv. SW786</strain>
    </source>
</reference>
<dbReference type="InterPro" id="IPR011713">
    <property type="entry name" value="Leu-rich_rpt_3"/>
</dbReference>
<organism evidence="9 10">
    <name type="scientific">Quercus lobata</name>
    <name type="common">Valley oak</name>
    <dbReference type="NCBI Taxonomy" id="97700"/>
    <lineage>
        <taxon>Eukaryota</taxon>
        <taxon>Viridiplantae</taxon>
        <taxon>Streptophyta</taxon>
        <taxon>Embryophyta</taxon>
        <taxon>Tracheophyta</taxon>
        <taxon>Spermatophyta</taxon>
        <taxon>Magnoliopsida</taxon>
        <taxon>eudicotyledons</taxon>
        <taxon>Gunneridae</taxon>
        <taxon>Pentapetalae</taxon>
        <taxon>rosids</taxon>
        <taxon>fabids</taxon>
        <taxon>Fagales</taxon>
        <taxon>Fagaceae</taxon>
        <taxon>Quercus</taxon>
    </lineage>
</organism>
<keyword evidence="10" id="KW-1185">Reference proteome</keyword>
<dbReference type="Proteomes" id="UP000594261">
    <property type="component" value="Chromosome 9"/>
</dbReference>
<dbReference type="InterPro" id="IPR036390">
    <property type="entry name" value="WH_DNA-bd_sf"/>
</dbReference>
<dbReference type="SMART" id="SM00255">
    <property type="entry name" value="TIR"/>
    <property type="match status" value="1"/>
</dbReference>
<evidence type="ECO:0000256" key="4">
    <source>
        <dbReference type="ARBA" id="ARBA00022801"/>
    </source>
</evidence>
<dbReference type="Pfam" id="PF01582">
    <property type="entry name" value="TIR"/>
    <property type="match status" value="1"/>
</dbReference>
<dbReference type="InterPro" id="IPR000157">
    <property type="entry name" value="TIR_dom"/>
</dbReference>
<dbReference type="GO" id="GO:0006952">
    <property type="term" value="P:defense response"/>
    <property type="evidence" value="ECO:0007669"/>
    <property type="project" value="UniProtKB-KW"/>
</dbReference>
<evidence type="ECO:0000256" key="7">
    <source>
        <dbReference type="ARBA" id="ARBA00047304"/>
    </source>
</evidence>
<dbReference type="Pfam" id="PF23282">
    <property type="entry name" value="WHD_ROQ1"/>
    <property type="match status" value="1"/>
</dbReference>
<proteinExistence type="predicted"/>
<dbReference type="Gene3D" id="3.40.50.10140">
    <property type="entry name" value="Toll/interleukin-1 receptor homology (TIR) domain"/>
    <property type="match status" value="1"/>
</dbReference>
<keyword evidence="6" id="KW-0520">NAD</keyword>
<keyword evidence="2" id="KW-0433">Leucine-rich repeat</keyword>
<dbReference type="InterPro" id="IPR002182">
    <property type="entry name" value="NB-ARC"/>
</dbReference>
<dbReference type="SUPFAM" id="SSF46785">
    <property type="entry name" value="Winged helix' DNA-binding domain"/>
    <property type="match status" value="1"/>
</dbReference>
<dbReference type="RefSeq" id="XP_030934306.1">
    <property type="nucleotide sequence ID" value="XM_031078446.1"/>
</dbReference>
<keyword evidence="5" id="KW-0611">Plant defense</keyword>
<dbReference type="EnsemblPlants" id="QL09p003532:mrna">
    <property type="protein sequence ID" value="QL09p003532:mrna"/>
    <property type="gene ID" value="QL09p003532"/>
</dbReference>
<dbReference type="Gramene" id="QL09p003532:mrna">
    <property type="protein sequence ID" value="QL09p003532:mrna"/>
    <property type="gene ID" value="QL09p003532"/>
</dbReference>
<keyword evidence="4" id="KW-0378">Hydrolase</keyword>
<evidence type="ECO:0000313" key="9">
    <source>
        <dbReference type="EnsemblPlants" id="QL09p003532:mrna"/>
    </source>
</evidence>
<dbReference type="GO" id="GO:0061809">
    <property type="term" value="F:NAD+ nucleosidase activity, cyclic ADP-ribose generating"/>
    <property type="evidence" value="ECO:0007669"/>
    <property type="project" value="UniProtKB-EC"/>
</dbReference>
<dbReference type="PANTHER" id="PTHR11017:SF559">
    <property type="entry name" value="DISEASE RESISTANCE PROTEIN CHL1"/>
    <property type="match status" value="1"/>
</dbReference>
<evidence type="ECO:0000259" key="8">
    <source>
        <dbReference type="PROSITE" id="PS50104"/>
    </source>
</evidence>
<dbReference type="EC" id="3.2.2.6" evidence="1"/>
<name>A0A7N2MH95_QUELO</name>
<evidence type="ECO:0000313" key="10">
    <source>
        <dbReference type="Proteomes" id="UP000594261"/>
    </source>
</evidence>
<dbReference type="EMBL" id="LRBV02000009">
    <property type="status" value="NOT_ANNOTATED_CDS"/>
    <property type="molecule type" value="Genomic_DNA"/>
</dbReference>
<dbReference type="InterPro" id="IPR058192">
    <property type="entry name" value="WHD_ROQ1-like"/>
</dbReference>
<evidence type="ECO:0000256" key="5">
    <source>
        <dbReference type="ARBA" id="ARBA00022821"/>
    </source>
</evidence>